<organism evidence="2 3">
    <name type="scientific">Mycolicibacterium anyangense</name>
    <dbReference type="NCBI Taxonomy" id="1431246"/>
    <lineage>
        <taxon>Bacteria</taxon>
        <taxon>Bacillati</taxon>
        <taxon>Actinomycetota</taxon>
        <taxon>Actinomycetes</taxon>
        <taxon>Mycobacteriales</taxon>
        <taxon>Mycobacteriaceae</taxon>
        <taxon>Mycolicibacterium</taxon>
    </lineage>
</organism>
<dbReference type="EMBL" id="AP022620">
    <property type="protein sequence ID" value="BBZ79345.1"/>
    <property type="molecule type" value="Genomic_DNA"/>
</dbReference>
<sequence length="429" mass="45929">MMQGTYVPEPAVAVGEDPRSYARLMSAVYDATMAGYRAPARPRDVIGESWRRLISAGVDPDSRTPPVVESGGLETLRRASGLMSVLDEVSRGLESIVADGTNILVVADAQGRVLWRSGSPAVLGNADRLGFVEGARWAEDEVGTNAIGTALVSNRAVQVFSAEHFVRSHHSWTCAGAPIRDPRTGHVIGVVDISGPAATVHPTTVALVDAVARLAESHLREQHDRTLNRLRMVAAPILARIGKPALAVDAEGWVAAVDSLPLHNRILLPELVSPGRLWIPTFGMCDVDVLPGGWLVRPAEDDDAPAPAQVCLNLSGAPVLDMAGQFGQWRHDISLRHAEILLILARNPQGRTAPELAADLYGDRSRVVTVRAELSRLRKQFAGLLAAQPYRFAAGIDVTVRYPTDTAMTLPASTAPAVRAVRRTGGTLE</sequence>
<dbReference type="AlphaFoldDB" id="A0A6N4WEU3"/>
<accession>A0A6N4WEU3</accession>
<evidence type="ECO:0000259" key="1">
    <source>
        <dbReference type="Pfam" id="PF01590"/>
    </source>
</evidence>
<feature type="domain" description="GAF" evidence="1">
    <location>
        <begin position="110"/>
        <end position="217"/>
    </location>
</feature>
<dbReference type="InterPro" id="IPR003018">
    <property type="entry name" value="GAF"/>
</dbReference>
<keyword evidence="3" id="KW-1185">Reference proteome</keyword>
<dbReference type="InterPro" id="IPR029016">
    <property type="entry name" value="GAF-like_dom_sf"/>
</dbReference>
<dbReference type="Proteomes" id="UP000467249">
    <property type="component" value="Chromosome"/>
</dbReference>
<dbReference type="KEGG" id="many:MANY_46820"/>
<name>A0A6N4WEU3_9MYCO</name>
<dbReference type="Pfam" id="PF01590">
    <property type="entry name" value="GAF"/>
    <property type="match status" value="1"/>
</dbReference>
<proteinExistence type="predicted"/>
<evidence type="ECO:0000313" key="2">
    <source>
        <dbReference type="EMBL" id="BBZ79345.1"/>
    </source>
</evidence>
<gene>
    <name evidence="2" type="ORF">MANY_46820</name>
</gene>
<reference evidence="2 3" key="1">
    <citation type="journal article" date="2019" name="Emerg. Microbes Infect.">
        <title>Comprehensive subspecies identification of 175 nontuberculous mycobacteria species based on 7547 genomic profiles.</title>
        <authorList>
            <person name="Matsumoto Y."/>
            <person name="Kinjo T."/>
            <person name="Motooka D."/>
            <person name="Nabeya D."/>
            <person name="Jung N."/>
            <person name="Uechi K."/>
            <person name="Horii T."/>
            <person name="Iida T."/>
            <person name="Fujita J."/>
            <person name="Nakamura S."/>
        </authorList>
    </citation>
    <scope>NUCLEOTIDE SEQUENCE [LARGE SCALE GENOMIC DNA]</scope>
    <source>
        <strain evidence="2 3">JCM 30275</strain>
    </source>
</reference>
<evidence type="ECO:0000313" key="3">
    <source>
        <dbReference type="Proteomes" id="UP000467249"/>
    </source>
</evidence>
<protein>
    <recommendedName>
        <fullName evidence="1">GAF domain-containing protein</fullName>
    </recommendedName>
</protein>
<dbReference type="Gene3D" id="3.30.450.40">
    <property type="match status" value="1"/>
</dbReference>